<evidence type="ECO:0000313" key="2">
    <source>
        <dbReference type="Proteomes" id="UP000284395"/>
    </source>
</evidence>
<dbReference type="InterPro" id="IPR050678">
    <property type="entry name" value="DNA_Partitioning_ATPase"/>
</dbReference>
<dbReference type="PANTHER" id="PTHR13696">
    <property type="entry name" value="P-LOOP CONTAINING NUCLEOSIDE TRIPHOSPHATE HYDROLASE"/>
    <property type="match status" value="1"/>
</dbReference>
<dbReference type="AlphaFoldDB" id="A0A420EAP4"/>
<dbReference type="Gene3D" id="3.40.50.300">
    <property type="entry name" value="P-loop containing nucleotide triphosphate hydrolases"/>
    <property type="match status" value="1"/>
</dbReference>
<dbReference type="InterPro" id="IPR009744">
    <property type="entry name" value="VirC1"/>
</dbReference>
<name>A0A420EAP4_9SPHN</name>
<dbReference type="RefSeq" id="WP_120325894.1">
    <property type="nucleotide sequence ID" value="NZ_RAPF01000012.1"/>
</dbReference>
<organism evidence="1 2">
    <name type="scientific">Altericroceibacterium spongiae</name>
    <dbReference type="NCBI Taxonomy" id="2320269"/>
    <lineage>
        <taxon>Bacteria</taxon>
        <taxon>Pseudomonadati</taxon>
        <taxon>Pseudomonadota</taxon>
        <taxon>Alphaproteobacteria</taxon>
        <taxon>Sphingomonadales</taxon>
        <taxon>Erythrobacteraceae</taxon>
        <taxon>Altericroceibacterium</taxon>
    </lineage>
</organism>
<dbReference type="EMBL" id="RAPF01000012">
    <property type="protein sequence ID" value="RKF17741.1"/>
    <property type="molecule type" value="Genomic_DNA"/>
</dbReference>
<dbReference type="SUPFAM" id="SSF52540">
    <property type="entry name" value="P-loop containing nucleoside triphosphate hydrolases"/>
    <property type="match status" value="1"/>
</dbReference>
<sequence length="225" mass="24221">MAVISIANPKGGAGKTTLALVLADEFARNGASVAVIDADPNAVIAKWAHRRDGEGKNTRFQIIPRPDEAKMISTIDQLSETTDIIIIDLEGTASRMTSRALLRSHLVLIPFNQSPIDAELAANAVALVAEESEAVQRDIPFRLIRSRDNAAIATKSSQRILSAIKEADMPMLNVGLVERAAYRDMFDFNATLDELDSSTTSGIEKAMDNAKAVASAVLDAFKEVN</sequence>
<dbReference type="OrthoDB" id="113462at2"/>
<proteinExistence type="predicted"/>
<protein>
    <submittedName>
        <fullName evidence="1">ParA family protein</fullName>
    </submittedName>
</protein>
<dbReference type="PIRSF" id="PIRSF009320">
    <property type="entry name" value="Nuc_binding_HP_1000"/>
    <property type="match status" value="1"/>
</dbReference>
<dbReference type="CDD" id="cd02042">
    <property type="entry name" value="ParAB_family"/>
    <property type="match status" value="1"/>
</dbReference>
<dbReference type="Pfam" id="PF07015">
    <property type="entry name" value="VirC1"/>
    <property type="match status" value="1"/>
</dbReference>
<keyword evidence="2" id="KW-1185">Reference proteome</keyword>
<evidence type="ECO:0000313" key="1">
    <source>
        <dbReference type="EMBL" id="RKF17741.1"/>
    </source>
</evidence>
<dbReference type="PANTHER" id="PTHR13696:SF96">
    <property type="entry name" value="COBQ_COBB_MIND_PARA NUCLEOTIDE BINDING DOMAIN-CONTAINING PROTEIN"/>
    <property type="match status" value="1"/>
</dbReference>
<reference evidence="1 2" key="1">
    <citation type="submission" date="2018-09" db="EMBL/GenBank/DDBJ databases">
        <title>Altererythrobacter spongiae sp. nov., isolated from a marine sponge.</title>
        <authorList>
            <person name="Zhuang L."/>
            <person name="Luo L."/>
        </authorList>
    </citation>
    <scope>NUCLEOTIDE SEQUENCE [LARGE SCALE GENOMIC DNA]</scope>
    <source>
        <strain evidence="1 2">HN-Y73</strain>
    </source>
</reference>
<dbReference type="InterPro" id="IPR027417">
    <property type="entry name" value="P-loop_NTPase"/>
</dbReference>
<dbReference type="Proteomes" id="UP000284395">
    <property type="component" value="Unassembled WGS sequence"/>
</dbReference>
<comment type="caution">
    <text evidence="1">The sequence shown here is derived from an EMBL/GenBank/DDBJ whole genome shotgun (WGS) entry which is preliminary data.</text>
</comment>
<accession>A0A420EAP4</accession>
<gene>
    <name evidence="1" type="ORF">D6851_15905</name>
</gene>